<gene>
    <name evidence="5" type="ORF">SAMN04487977_101260</name>
</gene>
<dbReference type="Pfam" id="PF14559">
    <property type="entry name" value="TPR_19"/>
    <property type="match status" value="1"/>
</dbReference>
<evidence type="ECO:0000313" key="6">
    <source>
        <dbReference type="Proteomes" id="UP000182360"/>
    </source>
</evidence>
<keyword evidence="2 3" id="KW-0802">TPR repeat</keyword>
<feature type="repeat" description="TPR" evidence="3">
    <location>
        <begin position="269"/>
        <end position="302"/>
    </location>
</feature>
<protein>
    <submittedName>
        <fullName evidence="5">Tfp pilus assembly protein PilF</fullName>
    </submittedName>
</protein>
<dbReference type="AlphaFoldDB" id="A0A1H9AA16"/>
<organism evidence="5 6">
    <name type="scientific">Treponema bryantii</name>
    <dbReference type="NCBI Taxonomy" id="163"/>
    <lineage>
        <taxon>Bacteria</taxon>
        <taxon>Pseudomonadati</taxon>
        <taxon>Spirochaetota</taxon>
        <taxon>Spirochaetia</taxon>
        <taxon>Spirochaetales</taxon>
        <taxon>Treponemataceae</taxon>
        <taxon>Treponema</taxon>
    </lineage>
</organism>
<reference evidence="5 6" key="1">
    <citation type="submission" date="2016-10" db="EMBL/GenBank/DDBJ databases">
        <authorList>
            <person name="de Groot N.N."/>
        </authorList>
    </citation>
    <scope>NUCLEOTIDE SEQUENCE [LARGE SCALE GENOMIC DNA]</scope>
    <source>
        <strain evidence="5 6">B25</strain>
    </source>
</reference>
<dbReference type="PROSITE" id="PS50005">
    <property type="entry name" value="TPR"/>
    <property type="match status" value="3"/>
</dbReference>
<evidence type="ECO:0000313" key="5">
    <source>
        <dbReference type="EMBL" id="SEP73524.1"/>
    </source>
</evidence>
<dbReference type="Gene3D" id="1.25.40.10">
    <property type="entry name" value="Tetratricopeptide repeat domain"/>
    <property type="match status" value="2"/>
</dbReference>
<dbReference type="STRING" id="163.SAMN04487775_10453"/>
<evidence type="ECO:0000256" key="1">
    <source>
        <dbReference type="ARBA" id="ARBA00022737"/>
    </source>
</evidence>
<evidence type="ECO:0000256" key="4">
    <source>
        <dbReference type="SAM" id="SignalP"/>
    </source>
</evidence>
<evidence type="ECO:0000256" key="2">
    <source>
        <dbReference type="ARBA" id="ARBA00022803"/>
    </source>
</evidence>
<dbReference type="eggNOG" id="COG0457">
    <property type="taxonomic scope" value="Bacteria"/>
</dbReference>
<dbReference type="Proteomes" id="UP000182360">
    <property type="component" value="Unassembled WGS sequence"/>
</dbReference>
<keyword evidence="6" id="KW-1185">Reference proteome</keyword>
<feature type="chain" id="PRO_5010169323" evidence="4">
    <location>
        <begin position="26"/>
        <end position="694"/>
    </location>
</feature>
<feature type="repeat" description="TPR" evidence="3">
    <location>
        <begin position="65"/>
        <end position="98"/>
    </location>
</feature>
<dbReference type="PANTHER" id="PTHR44943">
    <property type="entry name" value="CELLULOSE SYNTHASE OPERON PROTEIN C"/>
    <property type="match status" value="1"/>
</dbReference>
<keyword evidence="4" id="KW-0732">Signal</keyword>
<feature type="repeat" description="TPR" evidence="3">
    <location>
        <begin position="99"/>
        <end position="132"/>
    </location>
</feature>
<accession>A0A1H9AA16</accession>
<sequence length="694" mass="78138">MSKKLAGVVLSLILVSAAGTASLFAAESKNILKLYNEAVELQNEENWYTASQYYIEVVNSNPAFSEAWFRLADCSYHLGEFDLAFQYLESAEKYEKNRSEIKNLKGMILLALGRTDEARQIFNEVLKKYPNDIDAHFGLAEIELYDGKFSGAENQYAEALKRQNTNRKALLSLALVCAETKRYSQSEKYLKQAMQYYSGEPEVHYLAAIIYTMKGDYKSAEKHARIAVEIRGGYEQAYELLAQIVYLQHRYTEVINLCDFIIGRNRNASSAWYLKGTAQAKLGNTDEAIATWDTGLSVSPQDELMRMMLELTAKNELDFDDARRKQWASYHLNNARQYDSRYDKAGSTYEYQRALMLDPSNAVARLAYADILELNGLHELYLSQLKFVKENSDTGLSRNLNDTIEAYDSLLNNTLAKRWKVDAFYLDKIRWNIAVFYTENTSTFNHADSDRLTALACGDVFSGVAITSVKTQVTPVSGYGEAFKNARANNFDYFVMVSLSEGEDDVSLSATMYSGRTGTETFNEKYYATGNNRFSTVLRRFRNSVLEKLTVRGKILQRNGKTVLIDLGRSENIVKDAEFKIVRKGAVKTADAGSGLFFRDEDVVGMLVVTEAGEEVSEALITSHGFYDRINEGDELVLVSMPAQNSEAGMDTVPNADEEGKPVVNNSVKGDELVAEIKKAVERPAIIDLLRKIR</sequence>
<dbReference type="SUPFAM" id="SSF48452">
    <property type="entry name" value="TPR-like"/>
    <property type="match status" value="2"/>
</dbReference>
<dbReference type="InterPro" id="IPR051685">
    <property type="entry name" value="Ycf3/AcsC/BcsC/TPR_MFPF"/>
</dbReference>
<dbReference type="RefSeq" id="WP_074640159.1">
    <property type="nucleotide sequence ID" value="NZ_FOFU01000001.1"/>
</dbReference>
<dbReference type="SMART" id="SM00028">
    <property type="entry name" value="TPR"/>
    <property type="match status" value="9"/>
</dbReference>
<name>A0A1H9AA16_9SPIR</name>
<keyword evidence="1" id="KW-0677">Repeat</keyword>
<dbReference type="Pfam" id="PF12895">
    <property type="entry name" value="ANAPC3"/>
    <property type="match status" value="1"/>
</dbReference>
<feature type="signal peptide" evidence="4">
    <location>
        <begin position="1"/>
        <end position="25"/>
    </location>
</feature>
<dbReference type="InterPro" id="IPR019734">
    <property type="entry name" value="TPR_rpt"/>
</dbReference>
<evidence type="ECO:0000256" key="3">
    <source>
        <dbReference type="PROSITE-ProRule" id="PRU00339"/>
    </source>
</evidence>
<dbReference type="PANTHER" id="PTHR44943:SF8">
    <property type="entry name" value="TPR REPEAT-CONTAINING PROTEIN MJ0263"/>
    <property type="match status" value="1"/>
</dbReference>
<dbReference type="InterPro" id="IPR011990">
    <property type="entry name" value="TPR-like_helical_dom_sf"/>
</dbReference>
<proteinExistence type="predicted"/>
<dbReference type="Pfam" id="PF13432">
    <property type="entry name" value="TPR_16"/>
    <property type="match status" value="1"/>
</dbReference>
<dbReference type="EMBL" id="FOFU01000001">
    <property type="protein sequence ID" value="SEP73524.1"/>
    <property type="molecule type" value="Genomic_DNA"/>
</dbReference>